<dbReference type="EMBL" id="LXQA010195827">
    <property type="protein sequence ID" value="MCI32472.1"/>
    <property type="molecule type" value="Genomic_DNA"/>
</dbReference>
<keyword evidence="3" id="KW-1185">Reference proteome</keyword>
<accession>A0A392R8N5</accession>
<organism evidence="2 3">
    <name type="scientific">Trifolium medium</name>
    <dbReference type="NCBI Taxonomy" id="97028"/>
    <lineage>
        <taxon>Eukaryota</taxon>
        <taxon>Viridiplantae</taxon>
        <taxon>Streptophyta</taxon>
        <taxon>Embryophyta</taxon>
        <taxon>Tracheophyta</taxon>
        <taxon>Spermatophyta</taxon>
        <taxon>Magnoliopsida</taxon>
        <taxon>eudicotyledons</taxon>
        <taxon>Gunneridae</taxon>
        <taxon>Pentapetalae</taxon>
        <taxon>rosids</taxon>
        <taxon>fabids</taxon>
        <taxon>Fabales</taxon>
        <taxon>Fabaceae</taxon>
        <taxon>Papilionoideae</taxon>
        <taxon>50 kb inversion clade</taxon>
        <taxon>NPAAA clade</taxon>
        <taxon>Hologalegina</taxon>
        <taxon>IRL clade</taxon>
        <taxon>Trifolieae</taxon>
        <taxon>Trifolium</taxon>
    </lineage>
</organism>
<feature type="region of interest" description="Disordered" evidence="1">
    <location>
        <begin position="1"/>
        <end position="94"/>
    </location>
</feature>
<name>A0A392R8N5_9FABA</name>
<feature type="non-terminal residue" evidence="2">
    <location>
        <position position="1"/>
    </location>
</feature>
<feature type="compositionally biased region" description="Low complexity" evidence="1">
    <location>
        <begin position="75"/>
        <end position="89"/>
    </location>
</feature>
<evidence type="ECO:0000313" key="2">
    <source>
        <dbReference type="EMBL" id="MCI32472.1"/>
    </source>
</evidence>
<protein>
    <submittedName>
        <fullName evidence="2">Uncharacterized protein</fullName>
    </submittedName>
</protein>
<comment type="caution">
    <text evidence="2">The sequence shown here is derived from an EMBL/GenBank/DDBJ whole genome shotgun (WGS) entry which is preliminary data.</text>
</comment>
<dbReference type="AlphaFoldDB" id="A0A392R8N5"/>
<sequence length="139" mass="15481">VKKRAARVQRNNVVSDSEETEEKEQMFKRKRTEPVQGEANAEKAQPAFEHMETDADTGIYKTINDNVPGLQAQTPPISSPLNQPNPNSNYDIDPSLLQPINVIHPPKISDLPNISSESDIDTVTEAVKFVTTQNLIFVI</sequence>
<proteinExistence type="predicted"/>
<dbReference type="Proteomes" id="UP000265520">
    <property type="component" value="Unassembled WGS sequence"/>
</dbReference>
<evidence type="ECO:0000313" key="3">
    <source>
        <dbReference type="Proteomes" id="UP000265520"/>
    </source>
</evidence>
<evidence type="ECO:0000256" key="1">
    <source>
        <dbReference type="SAM" id="MobiDB-lite"/>
    </source>
</evidence>
<reference evidence="2 3" key="1">
    <citation type="journal article" date="2018" name="Front. Plant Sci.">
        <title>Red Clover (Trifolium pratense) and Zigzag Clover (T. medium) - A Picture of Genomic Similarities and Differences.</title>
        <authorList>
            <person name="Dluhosova J."/>
            <person name="Istvanek J."/>
            <person name="Nedelnik J."/>
            <person name="Repkova J."/>
        </authorList>
    </citation>
    <scope>NUCLEOTIDE SEQUENCE [LARGE SCALE GENOMIC DNA]</scope>
    <source>
        <strain evidence="3">cv. 10/8</strain>
        <tissue evidence="2">Leaf</tissue>
    </source>
</reference>